<dbReference type="KEGG" id="tsy:THSYN_10240"/>
<feature type="domain" description="ACT" evidence="1">
    <location>
        <begin position="71"/>
        <end position="145"/>
    </location>
</feature>
<gene>
    <name evidence="2" type="ORF">THSYN_10240</name>
</gene>
<dbReference type="InterPro" id="IPR002912">
    <property type="entry name" value="ACT_dom"/>
</dbReference>
<evidence type="ECO:0000259" key="1">
    <source>
        <dbReference type="PROSITE" id="PS51671"/>
    </source>
</evidence>
<evidence type="ECO:0000313" key="3">
    <source>
        <dbReference type="Proteomes" id="UP000232638"/>
    </source>
</evidence>
<dbReference type="Pfam" id="PF19571">
    <property type="entry name" value="ACT_8"/>
    <property type="match status" value="1"/>
</dbReference>
<dbReference type="AlphaFoldDB" id="A0A2K8U6T4"/>
<dbReference type="InterPro" id="IPR045865">
    <property type="entry name" value="ACT-like_dom_sf"/>
</dbReference>
<dbReference type="SUPFAM" id="SSF55021">
    <property type="entry name" value="ACT-like"/>
    <property type="match status" value="2"/>
</dbReference>
<sequence>MKLQQLSLFLENRPGRLGAPLEAIAAQGINLMTLSLADTAQFGILRLIVREWEQARQVLEKAGWVVNLTEVVAVDVLDRPGGLAQALKVLESAGLNIEYMYAFSLRRGDKAILIFRFEDPDQAIAVLTAAGLHVVDAEELFSHVS</sequence>
<dbReference type="Gene3D" id="3.30.2130.10">
    <property type="entry name" value="VC0802-like"/>
    <property type="match status" value="1"/>
</dbReference>
<proteinExistence type="predicted"/>
<dbReference type="CDD" id="cd04882">
    <property type="entry name" value="ACT_Bt0572_2"/>
    <property type="match status" value="1"/>
</dbReference>
<dbReference type="PANTHER" id="PTHR40099:SF1">
    <property type="entry name" value="ACETOLACTATE SYNTHASE, SMALL SUBUNIT"/>
    <property type="match status" value="1"/>
</dbReference>
<organism evidence="2 3">
    <name type="scientific">Candidatus Thiodictyon syntrophicum</name>
    <dbReference type="NCBI Taxonomy" id="1166950"/>
    <lineage>
        <taxon>Bacteria</taxon>
        <taxon>Pseudomonadati</taxon>
        <taxon>Pseudomonadota</taxon>
        <taxon>Gammaproteobacteria</taxon>
        <taxon>Chromatiales</taxon>
        <taxon>Chromatiaceae</taxon>
        <taxon>Thiodictyon</taxon>
    </lineage>
</organism>
<protein>
    <submittedName>
        <fullName evidence="2">Amino acid-binding protein</fullName>
    </submittedName>
</protein>
<dbReference type="InterPro" id="IPR045739">
    <property type="entry name" value="ACT_dom_pair"/>
</dbReference>
<evidence type="ECO:0000313" key="2">
    <source>
        <dbReference type="EMBL" id="AUB81296.1"/>
    </source>
</evidence>
<dbReference type="EMBL" id="CP020370">
    <property type="protein sequence ID" value="AUB81296.1"/>
    <property type="molecule type" value="Genomic_DNA"/>
</dbReference>
<dbReference type="Proteomes" id="UP000232638">
    <property type="component" value="Chromosome"/>
</dbReference>
<reference evidence="2 3" key="1">
    <citation type="submission" date="2017-03" db="EMBL/GenBank/DDBJ databases">
        <title>Complete genome sequence of Candidatus 'Thiodictyon syntrophicum' sp. nov. strain Cad16T, a photolithoautotroph purple sulfur bacterium isolated from an alpine meromictic lake.</title>
        <authorList>
            <person name="Luedin S.M."/>
            <person name="Pothier J.F."/>
            <person name="Danza F."/>
            <person name="Storelli N."/>
            <person name="Wittwer M."/>
            <person name="Tonolla M."/>
        </authorList>
    </citation>
    <scope>NUCLEOTIDE SEQUENCE [LARGE SCALE GENOMIC DNA]</scope>
    <source>
        <strain evidence="2 3">Cad16T</strain>
    </source>
</reference>
<accession>A0A2K8U6T4</accession>
<keyword evidence="3" id="KW-1185">Reference proteome</keyword>
<dbReference type="PROSITE" id="PS51671">
    <property type="entry name" value="ACT"/>
    <property type="match status" value="1"/>
</dbReference>
<name>A0A2K8U6T4_9GAMM</name>
<dbReference type="OrthoDB" id="9790662at2"/>
<dbReference type="RefSeq" id="WP_100919071.1">
    <property type="nucleotide sequence ID" value="NZ_CP020370.1"/>
</dbReference>
<dbReference type="PANTHER" id="PTHR40099">
    <property type="entry name" value="ACETOLACTATE SYNTHASE, SMALL SUBUNIT"/>
    <property type="match status" value="1"/>
</dbReference>